<feature type="non-terminal residue" evidence="1">
    <location>
        <position position="1"/>
    </location>
</feature>
<name>A0ABN9BLF2_9NEOB</name>
<reference evidence="1" key="1">
    <citation type="submission" date="2023-05" db="EMBL/GenBank/DDBJ databases">
        <authorList>
            <person name="Stuckert A."/>
        </authorList>
    </citation>
    <scope>NUCLEOTIDE SEQUENCE</scope>
</reference>
<proteinExistence type="predicted"/>
<sequence>ETIQFSPLSAPTHCFVWLCIAEPYKAVCFTVESTHKPPHNGKTHTQQILCSPQRLTPSYPVPLVQCHCFLLTLITVYVSLGMSVTPS</sequence>
<gene>
    <name evidence="1" type="ORF">SPARVUS_LOCUS3149821</name>
</gene>
<dbReference type="EMBL" id="CATNWA010004682">
    <property type="protein sequence ID" value="CAI9548413.1"/>
    <property type="molecule type" value="Genomic_DNA"/>
</dbReference>
<protein>
    <submittedName>
        <fullName evidence="1">Uncharacterized protein</fullName>
    </submittedName>
</protein>
<evidence type="ECO:0000313" key="1">
    <source>
        <dbReference type="EMBL" id="CAI9548413.1"/>
    </source>
</evidence>
<keyword evidence="2" id="KW-1185">Reference proteome</keyword>
<evidence type="ECO:0000313" key="2">
    <source>
        <dbReference type="Proteomes" id="UP001162483"/>
    </source>
</evidence>
<accession>A0ABN9BLF2</accession>
<dbReference type="Proteomes" id="UP001162483">
    <property type="component" value="Unassembled WGS sequence"/>
</dbReference>
<comment type="caution">
    <text evidence="1">The sequence shown here is derived from an EMBL/GenBank/DDBJ whole genome shotgun (WGS) entry which is preliminary data.</text>
</comment>
<organism evidence="1 2">
    <name type="scientific">Staurois parvus</name>
    <dbReference type="NCBI Taxonomy" id="386267"/>
    <lineage>
        <taxon>Eukaryota</taxon>
        <taxon>Metazoa</taxon>
        <taxon>Chordata</taxon>
        <taxon>Craniata</taxon>
        <taxon>Vertebrata</taxon>
        <taxon>Euteleostomi</taxon>
        <taxon>Amphibia</taxon>
        <taxon>Batrachia</taxon>
        <taxon>Anura</taxon>
        <taxon>Neobatrachia</taxon>
        <taxon>Ranoidea</taxon>
        <taxon>Ranidae</taxon>
        <taxon>Staurois</taxon>
    </lineage>
</organism>